<sequence length="88" mass="9726">MNYKKLDTALAMALNEVQDSEEQSLVVFIHTEPTPDAKATALLESLGVNVTKGQDVFTATLSANAVSQLSEQPWVKYMRLSQKLRSLD</sequence>
<protein>
    <submittedName>
        <fullName evidence="1">Uncharacterized protein</fullName>
    </submittedName>
</protein>
<dbReference type="Proteomes" id="UP000010471">
    <property type="component" value="Chromosome"/>
</dbReference>
<accession>K9WBX1</accession>
<proteinExistence type="predicted"/>
<evidence type="ECO:0000313" key="1">
    <source>
        <dbReference type="EMBL" id="AFZ17002.1"/>
    </source>
</evidence>
<dbReference type="OrthoDB" id="514847at2"/>
<keyword evidence="2" id="KW-1185">Reference proteome</keyword>
<dbReference type="KEGG" id="mic:Mic7113_1109"/>
<name>K9WBX1_9CYAN</name>
<dbReference type="eggNOG" id="ENOG50336XZ">
    <property type="taxonomic scope" value="Bacteria"/>
</dbReference>
<dbReference type="HOGENOM" id="CLU_173794_0_0_3"/>
<organism evidence="1 2">
    <name type="scientific">Allocoleopsis franciscana PCC 7113</name>
    <dbReference type="NCBI Taxonomy" id="1173027"/>
    <lineage>
        <taxon>Bacteria</taxon>
        <taxon>Bacillati</taxon>
        <taxon>Cyanobacteriota</taxon>
        <taxon>Cyanophyceae</taxon>
        <taxon>Coleofasciculales</taxon>
        <taxon>Coleofasciculaceae</taxon>
        <taxon>Allocoleopsis</taxon>
        <taxon>Allocoleopsis franciscana</taxon>
    </lineage>
</organism>
<gene>
    <name evidence="1" type="ORF">Mic7113_1109</name>
</gene>
<evidence type="ECO:0000313" key="2">
    <source>
        <dbReference type="Proteomes" id="UP000010471"/>
    </source>
</evidence>
<dbReference type="AlphaFoldDB" id="K9WBX1"/>
<reference evidence="1 2" key="1">
    <citation type="submission" date="2012-06" db="EMBL/GenBank/DDBJ databases">
        <title>Finished chromosome of genome of Microcoleus sp. PCC 7113.</title>
        <authorList>
            <consortium name="US DOE Joint Genome Institute"/>
            <person name="Gugger M."/>
            <person name="Coursin T."/>
            <person name="Rippka R."/>
            <person name="Tandeau De Marsac N."/>
            <person name="Huntemann M."/>
            <person name="Wei C.-L."/>
            <person name="Han J."/>
            <person name="Detter J.C."/>
            <person name="Han C."/>
            <person name="Tapia R."/>
            <person name="Chen A."/>
            <person name="Kyrpides N."/>
            <person name="Mavromatis K."/>
            <person name="Markowitz V."/>
            <person name="Szeto E."/>
            <person name="Ivanova N."/>
            <person name="Pagani I."/>
            <person name="Pati A."/>
            <person name="Goodwin L."/>
            <person name="Nordberg H.P."/>
            <person name="Cantor M.N."/>
            <person name="Hua S.X."/>
            <person name="Woyke T."/>
            <person name="Kerfeld C.A."/>
        </authorList>
    </citation>
    <scope>NUCLEOTIDE SEQUENCE [LARGE SCALE GENOMIC DNA]</scope>
    <source>
        <strain evidence="1 2">PCC 7113</strain>
    </source>
</reference>
<dbReference type="EMBL" id="CP003630">
    <property type="protein sequence ID" value="AFZ17002.1"/>
    <property type="molecule type" value="Genomic_DNA"/>
</dbReference>
<dbReference type="RefSeq" id="WP_015181162.1">
    <property type="nucleotide sequence ID" value="NC_019738.1"/>
</dbReference>